<name>A0A0A9ABV0_ARUDO</name>
<dbReference type="AlphaFoldDB" id="A0A0A9ABV0"/>
<organism evidence="1">
    <name type="scientific">Arundo donax</name>
    <name type="common">Giant reed</name>
    <name type="synonym">Donax arundinaceus</name>
    <dbReference type="NCBI Taxonomy" id="35708"/>
    <lineage>
        <taxon>Eukaryota</taxon>
        <taxon>Viridiplantae</taxon>
        <taxon>Streptophyta</taxon>
        <taxon>Embryophyta</taxon>
        <taxon>Tracheophyta</taxon>
        <taxon>Spermatophyta</taxon>
        <taxon>Magnoliopsida</taxon>
        <taxon>Liliopsida</taxon>
        <taxon>Poales</taxon>
        <taxon>Poaceae</taxon>
        <taxon>PACMAD clade</taxon>
        <taxon>Arundinoideae</taxon>
        <taxon>Arundineae</taxon>
        <taxon>Arundo</taxon>
    </lineage>
</organism>
<proteinExistence type="predicted"/>
<accession>A0A0A9ABV0</accession>
<sequence length="43" mass="5090">MAYNLTRHQLRSHVCIICTMHITIRALQSEPSRRHNKSMLTIQ</sequence>
<evidence type="ECO:0000313" key="1">
    <source>
        <dbReference type="EMBL" id="JAD44537.1"/>
    </source>
</evidence>
<reference evidence="1" key="2">
    <citation type="journal article" date="2015" name="Data Brief">
        <title>Shoot transcriptome of the giant reed, Arundo donax.</title>
        <authorList>
            <person name="Barrero R.A."/>
            <person name="Guerrero F.D."/>
            <person name="Moolhuijzen P."/>
            <person name="Goolsby J.A."/>
            <person name="Tidwell J."/>
            <person name="Bellgard S.E."/>
            <person name="Bellgard M.I."/>
        </authorList>
    </citation>
    <scope>NUCLEOTIDE SEQUENCE</scope>
    <source>
        <tissue evidence="1">Shoot tissue taken approximately 20 cm above the soil surface</tissue>
    </source>
</reference>
<protein>
    <submittedName>
        <fullName evidence="1">Uncharacterized protein</fullName>
    </submittedName>
</protein>
<dbReference type="EMBL" id="GBRH01253358">
    <property type="protein sequence ID" value="JAD44537.1"/>
    <property type="molecule type" value="Transcribed_RNA"/>
</dbReference>
<reference evidence="1" key="1">
    <citation type="submission" date="2014-09" db="EMBL/GenBank/DDBJ databases">
        <authorList>
            <person name="Magalhaes I.L.F."/>
            <person name="Oliveira U."/>
            <person name="Santos F.R."/>
            <person name="Vidigal T.H.D.A."/>
            <person name="Brescovit A.D."/>
            <person name="Santos A.J."/>
        </authorList>
    </citation>
    <scope>NUCLEOTIDE SEQUENCE</scope>
    <source>
        <tissue evidence="1">Shoot tissue taken approximately 20 cm above the soil surface</tissue>
    </source>
</reference>